<dbReference type="EMBL" id="GL377302">
    <property type="protein sequence ID" value="EFJ02257.1"/>
    <property type="molecule type" value="Genomic_DNA"/>
</dbReference>
<dbReference type="eggNOG" id="ENOG502S90D">
    <property type="taxonomic scope" value="Eukaryota"/>
</dbReference>
<dbReference type="STRING" id="578458.D8PNP4"/>
<proteinExistence type="predicted"/>
<evidence type="ECO:0000313" key="1">
    <source>
        <dbReference type="EMBL" id="EFJ02257.1"/>
    </source>
</evidence>
<evidence type="ECO:0000313" key="2">
    <source>
        <dbReference type="Proteomes" id="UP000007431"/>
    </source>
</evidence>
<dbReference type="CDD" id="cd02231">
    <property type="entry name" value="cupin_BLL6423-like"/>
    <property type="match status" value="1"/>
</dbReference>
<keyword evidence="2" id="KW-1185">Reference proteome</keyword>
<sequence>MADPAPYNLPDLRRVVTGNNERAEGIVTHNSLAPAQTMAIAKGARGTTLWVTTDGLPTNDNNSTEDGAQRSLSNDYALGMTHPQGASLRSTDLAPGAVTPMHRTSSVDYNILAPPLFPALASISAFPLPSPHPLLSSCPTGPRPAVAGEVILLMDDGSETYLNNPGDTVIQRGAMHA</sequence>
<dbReference type="OMA" id="ETTWARW"/>
<gene>
    <name evidence="1" type="ORF">SCHCODRAFT_103737</name>
</gene>
<dbReference type="InterPro" id="IPR014710">
    <property type="entry name" value="RmlC-like_jellyroll"/>
</dbReference>
<dbReference type="InterPro" id="IPR047142">
    <property type="entry name" value="OryJ/VirC-like"/>
</dbReference>
<accession>D8PNP4</accession>
<dbReference type="PANTHER" id="PTHR36156">
    <property type="entry name" value="SLR2101 PROTEIN"/>
    <property type="match status" value="1"/>
</dbReference>
<dbReference type="HOGENOM" id="CLU_096188_2_2_1"/>
<name>D8PNP4_SCHCM</name>
<reference evidence="1 2" key="1">
    <citation type="journal article" date="2010" name="Nat. Biotechnol.">
        <title>Genome sequence of the model mushroom Schizophyllum commune.</title>
        <authorList>
            <person name="Ohm R.A."/>
            <person name="de Jong J.F."/>
            <person name="Lugones L.G."/>
            <person name="Aerts A."/>
            <person name="Kothe E."/>
            <person name="Stajich J.E."/>
            <person name="de Vries R.P."/>
            <person name="Record E."/>
            <person name="Levasseur A."/>
            <person name="Baker S.E."/>
            <person name="Bartholomew K.A."/>
            <person name="Coutinho P.M."/>
            <person name="Erdmann S."/>
            <person name="Fowler T.J."/>
            <person name="Gathman A.C."/>
            <person name="Lombard V."/>
            <person name="Henrissat B."/>
            <person name="Knabe N."/>
            <person name="Kuees U."/>
            <person name="Lilly W.W."/>
            <person name="Lindquist E."/>
            <person name="Lucas S."/>
            <person name="Magnuson J.K."/>
            <person name="Piumi F."/>
            <person name="Raudaskoski M."/>
            <person name="Salamov A."/>
            <person name="Schmutz J."/>
            <person name="Schwarze F.W.M.R."/>
            <person name="vanKuyk P.A."/>
            <person name="Horton J.S."/>
            <person name="Grigoriev I.V."/>
            <person name="Woesten H.A.B."/>
        </authorList>
    </citation>
    <scope>NUCLEOTIDE SEQUENCE [LARGE SCALE GENOMIC DNA]</scope>
    <source>
        <strain evidence="2">H4-8 / FGSC 9210</strain>
    </source>
</reference>
<dbReference type="Gene3D" id="2.60.120.10">
    <property type="entry name" value="Jelly Rolls"/>
    <property type="match status" value="2"/>
</dbReference>
<dbReference type="Proteomes" id="UP000007431">
    <property type="component" value="Unassembled WGS sequence"/>
</dbReference>
<dbReference type="PANTHER" id="PTHR36156:SF2">
    <property type="entry name" value="CUPIN TYPE-2 DOMAIN-CONTAINING PROTEIN"/>
    <property type="match status" value="1"/>
</dbReference>
<feature type="non-terminal residue" evidence="1">
    <location>
        <position position="177"/>
    </location>
</feature>
<organism evidence="2">
    <name type="scientific">Schizophyllum commune (strain H4-8 / FGSC 9210)</name>
    <name type="common">Split gill fungus</name>
    <dbReference type="NCBI Taxonomy" id="578458"/>
    <lineage>
        <taxon>Eukaryota</taxon>
        <taxon>Fungi</taxon>
        <taxon>Dikarya</taxon>
        <taxon>Basidiomycota</taxon>
        <taxon>Agaricomycotina</taxon>
        <taxon>Agaricomycetes</taxon>
        <taxon>Agaricomycetidae</taxon>
        <taxon>Agaricales</taxon>
        <taxon>Schizophyllaceae</taxon>
        <taxon>Schizophyllum</taxon>
    </lineage>
</organism>
<dbReference type="VEuPathDB" id="FungiDB:SCHCODRAFT_02612427"/>
<dbReference type="InParanoid" id="D8PNP4"/>
<protein>
    <submittedName>
        <fullName evidence="1">Uncharacterized protein</fullName>
    </submittedName>
</protein>
<dbReference type="AlphaFoldDB" id="D8PNP4"/>